<dbReference type="Proteomes" id="UP000268350">
    <property type="component" value="Unassembled WGS sequence"/>
</dbReference>
<gene>
    <name evidence="2" type="ORF">DGUA_6G006359</name>
</gene>
<feature type="compositionally biased region" description="Low complexity" evidence="1">
    <location>
        <begin position="87"/>
        <end position="103"/>
    </location>
</feature>
<dbReference type="EMBL" id="OUUW01000005">
    <property type="protein sequence ID" value="SPP81345.1"/>
    <property type="molecule type" value="Genomic_DNA"/>
</dbReference>
<keyword evidence="3" id="KW-1185">Reference proteome</keyword>
<feature type="region of interest" description="Disordered" evidence="1">
    <location>
        <begin position="83"/>
        <end position="110"/>
    </location>
</feature>
<evidence type="ECO:0000256" key="1">
    <source>
        <dbReference type="SAM" id="MobiDB-lite"/>
    </source>
</evidence>
<evidence type="ECO:0000313" key="3">
    <source>
        <dbReference type="Proteomes" id="UP000268350"/>
    </source>
</evidence>
<organism evidence="2 3">
    <name type="scientific">Drosophila guanche</name>
    <name type="common">Fruit fly</name>
    <dbReference type="NCBI Taxonomy" id="7266"/>
    <lineage>
        <taxon>Eukaryota</taxon>
        <taxon>Metazoa</taxon>
        <taxon>Ecdysozoa</taxon>
        <taxon>Arthropoda</taxon>
        <taxon>Hexapoda</taxon>
        <taxon>Insecta</taxon>
        <taxon>Pterygota</taxon>
        <taxon>Neoptera</taxon>
        <taxon>Endopterygota</taxon>
        <taxon>Diptera</taxon>
        <taxon>Brachycera</taxon>
        <taxon>Muscomorpha</taxon>
        <taxon>Ephydroidea</taxon>
        <taxon>Drosophilidae</taxon>
        <taxon>Drosophila</taxon>
        <taxon>Sophophora</taxon>
    </lineage>
</organism>
<sequence length="110" mass="10697">MGLGLGLGHGHGLTHGGTGGSVGATSPTTSVASASLIGAHCSGVGSGAMAAAPLGNICNTLPHAPSSNVPLNRNLVMLRNHLRKNTSGSSNSGGCSGGVQLLQDQDDKDQ</sequence>
<proteinExistence type="predicted"/>
<dbReference type="STRING" id="7266.A0A3B0JGP9"/>
<accession>A0A3B0JGP9</accession>
<dbReference type="OMA" id="GAHCSGV"/>
<evidence type="ECO:0000313" key="2">
    <source>
        <dbReference type="EMBL" id="SPP81345.1"/>
    </source>
</evidence>
<protein>
    <submittedName>
        <fullName evidence="2">Uncharacterized protein</fullName>
    </submittedName>
</protein>
<name>A0A3B0JGP9_DROGU</name>
<reference evidence="3" key="1">
    <citation type="submission" date="2018-01" db="EMBL/GenBank/DDBJ databases">
        <authorList>
            <person name="Alioto T."/>
            <person name="Alioto T."/>
        </authorList>
    </citation>
    <scope>NUCLEOTIDE SEQUENCE [LARGE SCALE GENOMIC DNA]</scope>
</reference>
<dbReference type="AlphaFoldDB" id="A0A3B0JGP9"/>